<organism evidence="1 2">
    <name type="scientific">Wickerhamomyces pijperi</name>
    <name type="common">Yeast</name>
    <name type="synonym">Pichia pijperi</name>
    <dbReference type="NCBI Taxonomy" id="599730"/>
    <lineage>
        <taxon>Eukaryota</taxon>
        <taxon>Fungi</taxon>
        <taxon>Dikarya</taxon>
        <taxon>Ascomycota</taxon>
        <taxon>Saccharomycotina</taxon>
        <taxon>Saccharomycetes</taxon>
        <taxon>Phaffomycetales</taxon>
        <taxon>Wickerhamomycetaceae</taxon>
        <taxon>Wickerhamomyces</taxon>
    </lineage>
</organism>
<proteinExistence type="predicted"/>
<keyword evidence="2" id="KW-1185">Reference proteome</keyword>
<gene>
    <name evidence="1" type="ORF">WICPIJ_001939</name>
</gene>
<evidence type="ECO:0000313" key="1">
    <source>
        <dbReference type="EMBL" id="KAH3687066.1"/>
    </source>
</evidence>
<comment type="caution">
    <text evidence="1">The sequence shown here is derived from an EMBL/GenBank/DDBJ whole genome shotgun (WGS) entry which is preliminary data.</text>
</comment>
<protein>
    <submittedName>
        <fullName evidence="1">Uncharacterized protein</fullName>
    </submittedName>
</protein>
<reference evidence="1" key="2">
    <citation type="submission" date="2021-01" db="EMBL/GenBank/DDBJ databases">
        <authorList>
            <person name="Schikora-Tamarit M.A."/>
        </authorList>
    </citation>
    <scope>NUCLEOTIDE SEQUENCE</scope>
    <source>
        <strain evidence="1">CBS2887</strain>
    </source>
</reference>
<sequence>MLRIPRDRFVTNEQWQDTFQPGFTNQLLNVWSQSERNSFRVEEHRSSTLSVDVHVTVTGKDGAVVGFGACQLGWQHLVSADGTRLMIDKDLGRNTVVNGHHVSHEDERSVLRGELLTEQPEVFKPSVQLGEVVLEDGVWNDAGLQPAEDLHLDAGRVWNRNRQGQLDVSLTSLDLLIQNVIQDTIQLEDSLLTTGMTNRWELDGKHVQTTVMASDGQSLVTGTGTTDQFQSRQESFNLDEMAIVVLVEEILAWNFDIFKLLVVEFTQMRTQTFQIDKRESSIQLGLQAISPFA</sequence>
<reference evidence="1" key="1">
    <citation type="journal article" date="2021" name="Open Biol.">
        <title>Shared evolutionary footprints suggest mitochondrial oxidative damage underlies multiple complex I losses in fungi.</title>
        <authorList>
            <person name="Schikora-Tamarit M.A."/>
            <person name="Marcet-Houben M."/>
            <person name="Nosek J."/>
            <person name="Gabaldon T."/>
        </authorList>
    </citation>
    <scope>NUCLEOTIDE SEQUENCE</scope>
    <source>
        <strain evidence="1">CBS2887</strain>
    </source>
</reference>
<dbReference type="AlphaFoldDB" id="A0A9P8TQN3"/>
<accession>A0A9P8TQN3</accession>
<dbReference type="EMBL" id="JAEUBG010001025">
    <property type="protein sequence ID" value="KAH3687066.1"/>
    <property type="molecule type" value="Genomic_DNA"/>
</dbReference>
<evidence type="ECO:0000313" key="2">
    <source>
        <dbReference type="Proteomes" id="UP000774326"/>
    </source>
</evidence>
<name>A0A9P8TQN3_WICPI</name>
<dbReference type="Proteomes" id="UP000774326">
    <property type="component" value="Unassembled WGS sequence"/>
</dbReference>